<dbReference type="Pfam" id="PF01968">
    <property type="entry name" value="Hydantoinase_A"/>
    <property type="match status" value="1"/>
</dbReference>
<dbReference type="Pfam" id="PF05378">
    <property type="entry name" value="Hydant_A_N"/>
    <property type="match status" value="1"/>
</dbReference>
<comment type="similarity">
    <text evidence="1">Belongs to the oxoprolinase family.</text>
</comment>
<proteinExistence type="inferred from homology"/>
<protein>
    <submittedName>
        <fullName evidence="6">Uncharacterized protein</fullName>
    </submittedName>
</protein>
<comment type="caution">
    <text evidence="6">The sequence shown here is derived from an EMBL/GenBank/DDBJ whole genome shotgun (WGS) entry which is preliminary data.</text>
</comment>
<evidence type="ECO:0000256" key="1">
    <source>
        <dbReference type="ARBA" id="ARBA00010403"/>
    </source>
</evidence>
<name>A0ABR3T425_9PEZI</name>
<dbReference type="Proteomes" id="UP001521184">
    <property type="component" value="Unassembled WGS sequence"/>
</dbReference>
<reference evidence="6 7" key="1">
    <citation type="journal article" date="2023" name="Plant Dis.">
        <title>First Report of Diplodia intermedia Causing Canker and Dieback Diseases on Apple Trees in Canada.</title>
        <authorList>
            <person name="Ellouze W."/>
            <person name="Ilyukhin E."/>
            <person name="Sulman M."/>
            <person name="Ali S."/>
        </authorList>
    </citation>
    <scope>NUCLEOTIDE SEQUENCE [LARGE SCALE GENOMIC DNA]</scope>
    <source>
        <strain evidence="6 7">M45-28</strain>
    </source>
</reference>
<evidence type="ECO:0000259" key="3">
    <source>
        <dbReference type="Pfam" id="PF02538"/>
    </source>
</evidence>
<dbReference type="PANTHER" id="PTHR11365">
    <property type="entry name" value="5-OXOPROLINASE RELATED"/>
    <property type="match status" value="1"/>
</dbReference>
<dbReference type="InterPro" id="IPR002821">
    <property type="entry name" value="Hydantoinase_A"/>
</dbReference>
<evidence type="ECO:0000259" key="2">
    <source>
        <dbReference type="Pfam" id="PF01968"/>
    </source>
</evidence>
<dbReference type="Pfam" id="PF06985">
    <property type="entry name" value="HET"/>
    <property type="match status" value="1"/>
</dbReference>
<dbReference type="PANTHER" id="PTHR11365:SF23">
    <property type="entry name" value="HYPOTHETICAL 5-OXOPROLINASE (EUROFUNG)-RELATED"/>
    <property type="match status" value="1"/>
</dbReference>
<gene>
    <name evidence="6" type="ORF">SLS58_010748</name>
</gene>
<dbReference type="InterPro" id="IPR003692">
    <property type="entry name" value="Hydantoinase_B"/>
</dbReference>
<organism evidence="6 7">
    <name type="scientific">Diplodia intermedia</name>
    <dbReference type="NCBI Taxonomy" id="856260"/>
    <lineage>
        <taxon>Eukaryota</taxon>
        <taxon>Fungi</taxon>
        <taxon>Dikarya</taxon>
        <taxon>Ascomycota</taxon>
        <taxon>Pezizomycotina</taxon>
        <taxon>Dothideomycetes</taxon>
        <taxon>Dothideomycetes incertae sedis</taxon>
        <taxon>Botryosphaeriales</taxon>
        <taxon>Botryosphaeriaceae</taxon>
        <taxon>Diplodia</taxon>
    </lineage>
</organism>
<evidence type="ECO:0000313" key="6">
    <source>
        <dbReference type="EMBL" id="KAL1634275.1"/>
    </source>
</evidence>
<evidence type="ECO:0000259" key="4">
    <source>
        <dbReference type="Pfam" id="PF05378"/>
    </source>
</evidence>
<dbReference type="Pfam" id="PF02538">
    <property type="entry name" value="Hydantoinase_B"/>
    <property type="match status" value="1"/>
</dbReference>
<evidence type="ECO:0000259" key="5">
    <source>
        <dbReference type="Pfam" id="PF06985"/>
    </source>
</evidence>
<dbReference type="InterPro" id="IPR045079">
    <property type="entry name" value="Oxoprolinase-like"/>
</dbReference>
<dbReference type="EMBL" id="JAKEKT020000135">
    <property type="protein sequence ID" value="KAL1634275.1"/>
    <property type="molecule type" value="Genomic_DNA"/>
</dbReference>
<feature type="domain" description="Hydantoinase A/oxoprolinase" evidence="2">
    <location>
        <begin position="835"/>
        <end position="1119"/>
    </location>
</feature>
<dbReference type="InterPro" id="IPR008040">
    <property type="entry name" value="Hydant_A_N"/>
</dbReference>
<accession>A0ABR3T425</accession>
<feature type="domain" description="Hydantoinase B/oxoprolinase" evidence="3">
    <location>
        <begin position="1349"/>
        <end position="1861"/>
    </location>
</feature>
<feature type="domain" description="Heterokaryon incompatibility" evidence="5">
    <location>
        <begin position="107"/>
        <end position="270"/>
    </location>
</feature>
<keyword evidence="7" id="KW-1185">Reference proteome</keyword>
<sequence length="1987" mass="218992">MLSGDVGVQKEQSDFLLEFYREGIEIGKFVLKQGRSDSVSQQVAKWIKDCECVSPAKATFRPTRLIDIQPLKGPKLLSTKPLQEITQRRASRVKLVSSQDLLDTDRYVTLSHCWGNPTVPPLQLFEENKKEFMNEGIPLRKMPLTFRHAVEFASRLDEVRYIWIDSLCIIQDDGKDWLTESKQMGEVYSNSFLNISATAAKNGDEGLFDYRQPPLLWTDDIDLNVDGIPGIGKEGQKNYPIRRCTVLNASFWANCVDQAPLNRRGWVLQERLMAPRNVHFCKEQVAWECQYDNGRKSERHPDGFPTLDEGSQKIVSDADMEYLKAKRLLHETSNLDHPHSMERAYRTWKQIVERYTRAKLTKPEDKLIALSGVAQRMHLKTGWVYVAGLWQSNRSRSHRLKNNLSQSNLSQISLESQLLWYVEPVWDTRRQQFLYPSSRPKPDRAPSFSWAAVDADQGVTYGELLHGGHLIQVEKLEQDNHYVNRMFGKTTVGYVELTNHADFPLRKIEVSKRIQENGIEYSWRLVGKKDMHANKFTIVYLDSPEADLDILEPATQAYCLPAASEHQGKGRGDITCLLLQADENEHGTFRRIGLTIVSALDKEGEKNLKASAGYETELPYLAERLGQGTFTDICVITPDGKTVSAKVPTNVSDQSIAVKEGVDQVKELLKDRYGWVGKFDYIHHGTTVATNAILEGKGAKTGLIVTSGHRSVLSTRRSQIPGGLGSWINWHPPTPLVPLERTVEAPERISIRGEIVHELDHDALRANLQDLKRQKPEAVAVSLLNSFANNEHEETIRKIVNEEFGPEVEVVTSTEVLPEIQEASGQYSPPNYYERTVTAAANAVVKPIVKRYLGGLKRLLAPDTDTLRILKSDGDLTSIELAGEQPVNILMSGPAGGVIGVGQQVSKNTPFKNLITLDMGGTSTDCALIPGTNAVLRRETVVGAHTVKAPSVDVRTVGAGGGSIAHYNSLTDALRVGPESAGATPGPAAYGKGGSLATVTDANLVLGYLPSQILGGKFALDVQAAAASVETIAKQMGMGVTQAAEGIIDMVNETMHGALRLVSVEQGYDPREFALVAFGGAGPLHANAVGKLLGASPVIIPPAPGILCAQGDATTKMSHELSCTYIKLFSETSAEELRVAYDNLKSGCIETMEKALGTDKPSLDLSYQMDMRYKGQALTLTVDMVESDLMSETSKLLPFLRGKLEVVHEKQFSFSLPDTNDLEIMRLRVKATDGSPEAIIQPIEAAPDSTPPASAIITRSPIVCNGETVEAVFWDRAAITKKGYKVSGPCVITEMDSNTLILPGYSGEIDSMGNILITPDKAAQSAAQETADTRDAAQKAVAQNPLIPTLIASALGSIRREMDTLMLRCAMSPAIRDQQDEFNVITNTRGQMLVGQFGSFITQFLKNWKGTIEEGDVFVTNDVYGTEGAVSHLNDVIVLLPIWYHGKTVGWAANFGHLTDVQGKVPGSMSINASTIFEDGLQIPPVKLYSKGVFNHDLMAVLLRNSRLPDWFQSDVTALVAACRTAATRVCELCDRYGVQVYHAACDSLLERCRSAISQIIATKVDDERSSFTDFVDDNGAGAGPWAIACSMQKRGGRLVFDFDGTSPQAPTSMNFYLSTPMFKMFIGYFLLAIHDPHCVVNDGFHDLVELRIPAGTILRPLRPAALSCRTHLLGRIMDVIQALFGQRNAAYRAAAGFSDSPHLFYSGFRPEDGSEFLLYQIGFGGVPARPAGDGPDCHCLFPAIKSIPTETIELYFPLLVERNESVADSGGAGFFRGGNAQRTLYRFLAAGEVSIHDDRWLTMPWGVNGGMPGMRSRKGIHRAESPGVCEVLPSKMDHLRVRPGDVLEWVTWGGGGLGDPLTRSPETVALEVHRKLVTVEGARNNYGVVVEEWAFGVDVEATEELRGEMRMKRPVGWKAEGYNRGGSLKELMERCEEETGLKPPRPQWWDEPYGPHMATPYTVSWFEKMRERERDGVEAWGGDVDV</sequence>
<dbReference type="InterPro" id="IPR010730">
    <property type="entry name" value="HET"/>
</dbReference>
<feature type="domain" description="Hydantoinase/oxoprolinase N-terminal" evidence="4">
    <location>
        <begin position="628"/>
        <end position="803"/>
    </location>
</feature>
<evidence type="ECO:0000313" key="7">
    <source>
        <dbReference type="Proteomes" id="UP001521184"/>
    </source>
</evidence>